<sequence length="207" mass="24341">MSDDKIVATDILLEFLEVAFNQILFFRNLYPKEIFVKKKIYSICIYVSEHPELNEYIKNVLSAIRELVKEDENSVKTVNLVFYNKEKEPIEKFVFDLAKLQANSTEKDPYYLKTEESLRTICLKLSMCETYLKPLPEDSSFSIEIETYETAHVSLNENPHCEDFPWIINEDAPEMINKNLLPLKTIKTDCLNMQMYVIEDENKKCIN</sequence>
<dbReference type="GO" id="GO:0016035">
    <property type="term" value="C:zeta DNA polymerase complex"/>
    <property type="evidence" value="ECO:0007669"/>
    <property type="project" value="TreeGrafter"/>
</dbReference>
<dbReference type="AlphaFoldDB" id="A0A833RZ89"/>
<dbReference type="SUPFAM" id="SSF56019">
    <property type="entry name" value="The spindle assembly checkpoint protein mad2"/>
    <property type="match status" value="1"/>
</dbReference>
<dbReference type="PANTHER" id="PTHR11842:SF10">
    <property type="entry name" value="MITOTIC SPINDLE ASSEMBLY CHECKPOINT PROTEIN MAD2B"/>
    <property type="match status" value="1"/>
</dbReference>
<dbReference type="Pfam" id="PF02301">
    <property type="entry name" value="HORMA"/>
    <property type="match status" value="1"/>
</dbReference>
<comment type="caution">
    <text evidence="2">The sequence shown here is derived from an EMBL/GenBank/DDBJ whole genome shotgun (WGS) entry which is preliminary data.</text>
</comment>
<reference evidence="2" key="1">
    <citation type="submission" date="2019-11" db="EMBL/GenBank/DDBJ databases">
        <title>The nuclear and mitochondrial genomes of Frieseomelitta varia - a highly eusocial stingless bee (Meliponini) with a permanently sterile worker caste.</title>
        <authorList>
            <person name="Freitas F.C.P."/>
            <person name="Lourenco A.P."/>
            <person name="Nunes F.M.F."/>
            <person name="Paschoal A.R."/>
            <person name="Abreu F.C.P."/>
            <person name="Barbin F.O."/>
            <person name="Bataglia L."/>
            <person name="Cardoso-Junior C.A.M."/>
            <person name="Cervoni M.S."/>
            <person name="Silva S.R."/>
            <person name="Dalarmi F."/>
            <person name="Del Lama M.A."/>
            <person name="Depintor T.S."/>
            <person name="Ferreira K.M."/>
            <person name="Goria P.S."/>
            <person name="Jaskot M.C."/>
            <person name="Lago D.C."/>
            <person name="Luna-Lucena D."/>
            <person name="Moda L.M."/>
            <person name="Nascimento L."/>
            <person name="Pedrino M."/>
            <person name="Rabico F.O."/>
            <person name="Sanches F.C."/>
            <person name="Santos D.E."/>
            <person name="Santos C.G."/>
            <person name="Vieira J."/>
            <person name="Lopes T.F."/>
            <person name="Barchuk A.R."/>
            <person name="Hartfelder K."/>
            <person name="Simoes Z.L.P."/>
            <person name="Bitondi M.M.G."/>
            <person name="Pinheiro D.G."/>
        </authorList>
    </citation>
    <scope>NUCLEOTIDE SEQUENCE</scope>
    <source>
        <strain evidence="2">USP_RPSP 00005682</strain>
        <tissue evidence="2">Whole individual</tissue>
    </source>
</reference>
<organism evidence="2 3">
    <name type="scientific">Frieseomelitta varia</name>
    <dbReference type="NCBI Taxonomy" id="561572"/>
    <lineage>
        <taxon>Eukaryota</taxon>
        <taxon>Metazoa</taxon>
        <taxon>Ecdysozoa</taxon>
        <taxon>Arthropoda</taxon>
        <taxon>Hexapoda</taxon>
        <taxon>Insecta</taxon>
        <taxon>Pterygota</taxon>
        <taxon>Neoptera</taxon>
        <taxon>Endopterygota</taxon>
        <taxon>Hymenoptera</taxon>
        <taxon>Apocrita</taxon>
        <taxon>Aculeata</taxon>
        <taxon>Apoidea</taxon>
        <taxon>Anthophila</taxon>
        <taxon>Apidae</taxon>
        <taxon>Frieseomelitta</taxon>
    </lineage>
</organism>
<feature type="domain" description="HORMA" evidence="1">
    <location>
        <begin position="6"/>
        <end position="197"/>
    </location>
</feature>
<dbReference type="OrthoDB" id="21254at2759"/>
<evidence type="ECO:0000313" key="2">
    <source>
        <dbReference type="EMBL" id="KAF3426180.1"/>
    </source>
</evidence>
<dbReference type="InterPro" id="IPR003511">
    <property type="entry name" value="HORMA_dom"/>
</dbReference>
<proteinExistence type="predicted"/>
<name>A0A833RZ89_9HYME</name>
<dbReference type="Proteomes" id="UP000655588">
    <property type="component" value="Unassembled WGS sequence"/>
</dbReference>
<accession>A0A833RZ89</accession>
<dbReference type="InterPro" id="IPR036570">
    <property type="entry name" value="HORMA_dom_sf"/>
</dbReference>
<keyword evidence="3" id="KW-1185">Reference proteome</keyword>
<protein>
    <recommendedName>
        <fullName evidence="1">HORMA domain-containing protein</fullName>
    </recommendedName>
</protein>
<dbReference type="PROSITE" id="PS50815">
    <property type="entry name" value="HORMA"/>
    <property type="match status" value="1"/>
</dbReference>
<evidence type="ECO:0000259" key="1">
    <source>
        <dbReference type="PROSITE" id="PS50815"/>
    </source>
</evidence>
<dbReference type="Gene3D" id="3.30.900.10">
    <property type="entry name" value="HORMA domain"/>
    <property type="match status" value="1"/>
</dbReference>
<gene>
    <name evidence="2" type="ORF">E2986_03288</name>
</gene>
<dbReference type="PANTHER" id="PTHR11842">
    <property type="entry name" value="MITOTIC SPINDLE ASSEMBLY CHECKPOINT PROTEIN MAD2"/>
    <property type="match status" value="1"/>
</dbReference>
<dbReference type="InterPro" id="IPR045091">
    <property type="entry name" value="Mad2-like"/>
</dbReference>
<evidence type="ECO:0000313" key="3">
    <source>
        <dbReference type="Proteomes" id="UP000655588"/>
    </source>
</evidence>
<dbReference type="EMBL" id="WNWW01000337">
    <property type="protein sequence ID" value="KAF3426180.1"/>
    <property type="molecule type" value="Genomic_DNA"/>
</dbReference>